<dbReference type="InterPro" id="IPR003439">
    <property type="entry name" value="ABC_transporter-like_ATP-bd"/>
</dbReference>
<evidence type="ECO:0000256" key="1">
    <source>
        <dbReference type="ARBA" id="ARBA00006216"/>
    </source>
</evidence>
<dbReference type="PROSITE" id="PS00211">
    <property type="entry name" value="ABC_TRANSPORTER_1"/>
    <property type="match status" value="1"/>
</dbReference>
<feature type="domain" description="ABC transporter" evidence="4">
    <location>
        <begin position="17"/>
        <end position="264"/>
    </location>
</feature>
<evidence type="ECO:0000259" key="4">
    <source>
        <dbReference type="PROSITE" id="PS50893"/>
    </source>
</evidence>
<sequence>MIAETKEKRPHMNPETLSVIDLHVSVDGKPILKGVNLTIRRGEIHALMGPNGSGKTTLGLAIMGHPRYEITQGRIELDGEDITHLEPHERARRGLFMAFQRPVAIPGVRLADFLRHAVSNIRNPNRKEGEELIPMREFRKELREKMEMLRMDPEFARRYVNDGFSGGEMKRAEILQMALLRPKFAILDETDSGLDVDAVRLASQSIAEIGARQMGLLIITHHERLLEHNPPDYTHVMLAGRIVETGGPELAEKLHREGYDQLREKYPEIAAEEAAMAGKEAV</sequence>
<dbReference type="Pfam" id="PF00005">
    <property type="entry name" value="ABC_tran"/>
    <property type="match status" value="1"/>
</dbReference>
<evidence type="ECO:0000256" key="2">
    <source>
        <dbReference type="ARBA" id="ARBA00022741"/>
    </source>
</evidence>
<keyword evidence="6" id="KW-1185">Reference proteome</keyword>
<reference evidence="5 6" key="1">
    <citation type="journal article" name="Front. Microbiol.">
        <title>Sugar Metabolism of the First Thermophilic Planctomycete Thermogutta terrifontis: Comparative Genomic and Transcriptomic Approaches.</title>
        <authorList>
            <person name="Elcheninov A.G."/>
            <person name="Menzel P."/>
            <person name="Gudbergsdottir S.R."/>
            <person name="Slesarev A.I."/>
            <person name="Kadnikov V.V."/>
            <person name="Krogh A."/>
            <person name="Bonch-Osmolovskaya E.A."/>
            <person name="Peng X."/>
            <person name="Kublanov I.V."/>
        </authorList>
    </citation>
    <scope>NUCLEOTIDE SEQUENCE [LARGE SCALE GENOMIC DNA]</scope>
    <source>
        <strain evidence="5 6">R1</strain>
    </source>
</reference>
<accession>A0A286RLS4</accession>
<name>A0A286RLS4_9BACT</name>
<dbReference type="InterPro" id="IPR027417">
    <property type="entry name" value="P-loop_NTPase"/>
</dbReference>
<protein>
    <submittedName>
        <fullName evidence="5">Iron-sulfur cluster assembly ATPase protein SufC</fullName>
    </submittedName>
</protein>
<gene>
    <name evidence="5" type="ORF">THTE_4300</name>
</gene>
<evidence type="ECO:0000313" key="5">
    <source>
        <dbReference type="EMBL" id="ASV76901.1"/>
    </source>
</evidence>
<dbReference type="InterPro" id="IPR010230">
    <property type="entry name" value="FeS-cluster_ATPase_SufC"/>
</dbReference>
<dbReference type="NCBIfam" id="TIGR01978">
    <property type="entry name" value="sufC"/>
    <property type="match status" value="1"/>
</dbReference>
<dbReference type="GO" id="GO:0005524">
    <property type="term" value="F:ATP binding"/>
    <property type="evidence" value="ECO:0007669"/>
    <property type="project" value="UniProtKB-KW"/>
</dbReference>
<dbReference type="InterPro" id="IPR017871">
    <property type="entry name" value="ABC_transporter-like_CS"/>
</dbReference>
<evidence type="ECO:0000313" key="6">
    <source>
        <dbReference type="Proteomes" id="UP000215086"/>
    </source>
</evidence>
<evidence type="ECO:0000256" key="3">
    <source>
        <dbReference type="ARBA" id="ARBA00022840"/>
    </source>
</evidence>
<keyword evidence="2" id="KW-0547">Nucleotide-binding</keyword>
<dbReference type="PANTHER" id="PTHR43204">
    <property type="entry name" value="ABC TRANSPORTER I FAMILY MEMBER 6, CHLOROPLASTIC"/>
    <property type="match status" value="1"/>
</dbReference>
<dbReference type="SMART" id="SM00382">
    <property type="entry name" value="AAA"/>
    <property type="match status" value="1"/>
</dbReference>
<dbReference type="SUPFAM" id="SSF52540">
    <property type="entry name" value="P-loop containing nucleoside triphosphate hydrolases"/>
    <property type="match status" value="1"/>
</dbReference>
<dbReference type="InterPro" id="IPR003593">
    <property type="entry name" value="AAA+_ATPase"/>
</dbReference>
<dbReference type="EMBL" id="CP018477">
    <property type="protein sequence ID" value="ASV76901.1"/>
    <property type="molecule type" value="Genomic_DNA"/>
</dbReference>
<dbReference type="PANTHER" id="PTHR43204:SF1">
    <property type="entry name" value="ABC TRANSPORTER I FAMILY MEMBER 6, CHLOROPLASTIC"/>
    <property type="match status" value="1"/>
</dbReference>
<dbReference type="Gene3D" id="3.40.50.300">
    <property type="entry name" value="P-loop containing nucleotide triphosphate hydrolases"/>
    <property type="match status" value="1"/>
</dbReference>
<organism evidence="5 6">
    <name type="scientific">Thermogutta terrifontis</name>
    <dbReference type="NCBI Taxonomy" id="1331910"/>
    <lineage>
        <taxon>Bacteria</taxon>
        <taxon>Pseudomonadati</taxon>
        <taxon>Planctomycetota</taxon>
        <taxon>Planctomycetia</taxon>
        <taxon>Pirellulales</taxon>
        <taxon>Thermoguttaceae</taxon>
        <taxon>Thermogutta</taxon>
    </lineage>
</organism>
<dbReference type="GO" id="GO:0016887">
    <property type="term" value="F:ATP hydrolysis activity"/>
    <property type="evidence" value="ECO:0007669"/>
    <property type="project" value="InterPro"/>
</dbReference>
<dbReference type="PROSITE" id="PS50893">
    <property type="entry name" value="ABC_TRANSPORTER_2"/>
    <property type="match status" value="1"/>
</dbReference>
<proteinExistence type="inferred from homology"/>
<dbReference type="Proteomes" id="UP000215086">
    <property type="component" value="Chromosome"/>
</dbReference>
<keyword evidence="3" id="KW-0067">ATP-binding</keyword>
<comment type="similarity">
    <text evidence="1">Belongs to the ABC transporter superfamily. Ycf16 family.</text>
</comment>
<dbReference type="AlphaFoldDB" id="A0A286RLS4"/>
<dbReference type="CDD" id="cd03217">
    <property type="entry name" value="ABC_FeS_Assembly"/>
    <property type="match status" value="1"/>
</dbReference>
<dbReference type="KEGG" id="ttf:THTE_4300"/>